<feature type="transmembrane region" description="Helical" evidence="11">
    <location>
        <begin position="43"/>
        <end position="65"/>
    </location>
</feature>
<keyword evidence="8 11" id="KW-0472">Membrane</keyword>
<evidence type="ECO:0000256" key="2">
    <source>
        <dbReference type="ARBA" id="ARBA00007296"/>
    </source>
</evidence>
<evidence type="ECO:0000256" key="3">
    <source>
        <dbReference type="ARBA" id="ARBA00022448"/>
    </source>
</evidence>
<evidence type="ECO:0000256" key="7">
    <source>
        <dbReference type="ARBA" id="ARBA00023065"/>
    </source>
</evidence>
<feature type="domain" description="V-ATPase proteolipid subunit C-like" evidence="12">
    <location>
        <begin position="47"/>
        <end position="105"/>
    </location>
</feature>
<dbReference type="Proteomes" id="UP000283383">
    <property type="component" value="Unassembled WGS sequence"/>
</dbReference>
<reference evidence="13 14" key="1">
    <citation type="journal article" date="2018" name="BMC Genomics">
        <title>Comparative genome analyses reveal sequence features reflecting distinct modes of host-adaptation between dicot and monocot powdery mildew.</title>
        <authorList>
            <person name="Wu Y."/>
            <person name="Ma X."/>
            <person name="Pan Z."/>
            <person name="Kale S.D."/>
            <person name="Song Y."/>
            <person name="King H."/>
            <person name="Zhang Q."/>
            <person name="Presley C."/>
            <person name="Deng X."/>
            <person name="Wei C.I."/>
            <person name="Xiao S."/>
        </authorList>
    </citation>
    <scope>NUCLEOTIDE SEQUENCE [LARGE SCALE GENOMIC DNA]</scope>
    <source>
        <strain evidence="13">UMSG3</strain>
    </source>
</reference>
<comment type="subcellular location">
    <subcellularLocation>
        <location evidence="1">Membrane</location>
        <topology evidence="1">Multi-pass membrane protein</topology>
    </subcellularLocation>
</comment>
<dbReference type="CDD" id="cd18178">
    <property type="entry name" value="ATP-synt_Vo_c_ATP6F_rpt2"/>
    <property type="match status" value="1"/>
</dbReference>
<dbReference type="GO" id="GO:0033179">
    <property type="term" value="C:proton-transporting V-type ATPase, V0 domain"/>
    <property type="evidence" value="ECO:0007669"/>
    <property type="project" value="InterPro"/>
</dbReference>
<evidence type="ECO:0000256" key="5">
    <source>
        <dbReference type="ARBA" id="ARBA00022781"/>
    </source>
</evidence>
<dbReference type="Gene3D" id="1.20.120.610">
    <property type="entry name" value="lithium bound rotor ring of v- atpase"/>
    <property type="match status" value="1"/>
</dbReference>
<keyword evidence="4 11" id="KW-0812">Transmembrane</keyword>
<sequence length="198" mass="20563">MGIKYGFLAASLSLAVIGAYILFTGNGETFNFGQFLEDISPYAWADLGIGLCIGLSVVGAAWGIFITGSSIIGGGVRAPRIRTKNLISIIFCEVVAIYGVIMSIVFSAKLNVMERDSMNSASNYYTGFALFWAGLTVGMCNLICGISVGINGSGAALADASDASLFVKILVIEIFSSVLGLFGLIIGLLVAGKAADFA</sequence>
<dbReference type="STRING" id="62708.A0A420IH52"/>
<evidence type="ECO:0000256" key="10">
    <source>
        <dbReference type="ARBA" id="ARBA00046480"/>
    </source>
</evidence>
<keyword evidence="6 11" id="KW-1133">Transmembrane helix</keyword>
<gene>
    <name evidence="13" type="ORF">GcM3_092004</name>
</gene>
<name>A0A420IH52_9PEZI</name>
<dbReference type="InterPro" id="IPR035921">
    <property type="entry name" value="F/V-ATP_Csub_sf"/>
</dbReference>
<dbReference type="AlphaFoldDB" id="A0A420IH52"/>
<dbReference type="CDD" id="cd18177">
    <property type="entry name" value="ATP-synt_Vo_c_ATP6F_rpt1"/>
    <property type="match status" value="1"/>
</dbReference>
<feature type="transmembrane region" description="Helical" evidence="11">
    <location>
        <begin position="5"/>
        <end position="23"/>
    </location>
</feature>
<comment type="function">
    <text evidence="11">Proton-conducting pore forming of the V0 complex of vacuolar(H+)-ATPase (V-ATPase), a multisubunit enzyme composed of a peripheral complex (V1) that hydrolyzes ATP and a membrane integral complex (V0) that translocates protons. V-ATPase is responsible for acidifying and maintaining the pH of intracellular compartments.</text>
</comment>
<dbReference type="Pfam" id="PF00137">
    <property type="entry name" value="ATP-synt_C"/>
    <property type="match status" value="2"/>
</dbReference>
<feature type="transmembrane region" description="Helical" evidence="11">
    <location>
        <begin position="86"/>
        <end position="108"/>
    </location>
</feature>
<evidence type="ECO:0000259" key="12">
    <source>
        <dbReference type="Pfam" id="PF00137"/>
    </source>
</evidence>
<proteinExistence type="inferred from homology"/>
<comment type="caution">
    <text evidence="13">The sequence shown here is derived from an EMBL/GenBank/DDBJ whole genome shotgun (WGS) entry which is preliminary data.</text>
</comment>
<evidence type="ECO:0000256" key="8">
    <source>
        <dbReference type="ARBA" id="ARBA00023136"/>
    </source>
</evidence>
<comment type="subunit">
    <text evidence="10 11">V-ATPase is a heteromultimeric enzyme composed of a peripheral catalytic V1 complex (components A to H) attached to an integral membrane V0 proton pore complex (components: a, c, c', c'', d, e, f and VOA1). The decameric c-ring forms the proton-conducting pore, and is composed of eight proteolipid subunits c, one subunit c' and one subunit c''.</text>
</comment>
<accession>A0A420IH52</accession>
<comment type="caution">
    <text evidence="11">Lacks conserved residue(s) required for the propagation of feature annotation.</text>
</comment>
<evidence type="ECO:0000313" key="14">
    <source>
        <dbReference type="Proteomes" id="UP000283383"/>
    </source>
</evidence>
<dbReference type="GO" id="GO:0046961">
    <property type="term" value="F:proton-transporting ATPase activity, rotational mechanism"/>
    <property type="evidence" value="ECO:0007669"/>
    <property type="project" value="InterPro"/>
</dbReference>
<evidence type="ECO:0000256" key="6">
    <source>
        <dbReference type="ARBA" id="ARBA00022989"/>
    </source>
</evidence>
<evidence type="ECO:0000313" key="13">
    <source>
        <dbReference type="EMBL" id="RKF73886.1"/>
    </source>
</evidence>
<keyword evidence="14" id="KW-1185">Reference proteome</keyword>
<organism evidence="13 14">
    <name type="scientific">Golovinomyces cichoracearum</name>
    <dbReference type="NCBI Taxonomy" id="62708"/>
    <lineage>
        <taxon>Eukaryota</taxon>
        <taxon>Fungi</taxon>
        <taxon>Dikarya</taxon>
        <taxon>Ascomycota</taxon>
        <taxon>Pezizomycotina</taxon>
        <taxon>Leotiomycetes</taxon>
        <taxon>Erysiphales</taxon>
        <taxon>Erysiphaceae</taxon>
        <taxon>Golovinomyces</taxon>
    </lineage>
</organism>
<keyword evidence="3 11" id="KW-0813">Transport</keyword>
<dbReference type="InterPro" id="IPR000245">
    <property type="entry name" value="ATPase_proteolipid_csu"/>
</dbReference>
<evidence type="ECO:0000256" key="9">
    <source>
        <dbReference type="ARBA" id="ARBA00045519"/>
    </source>
</evidence>
<evidence type="ECO:0000256" key="11">
    <source>
        <dbReference type="RuleBase" id="RU363060"/>
    </source>
</evidence>
<dbReference type="SUPFAM" id="SSF81333">
    <property type="entry name" value="F1F0 ATP synthase subunit C"/>
    <property type="match status" value="2"/>
</dbReference>
<comment type="function">
    <text evidence="9">Proton-conducting pore forming subunit of the V0 complex of vacuolar(H+)-ATPase (V-ATPase), a multisubunit enzyme composed of a peripheral complex (V1) that hydrolyzes ATP and a membrane integral complex (V0) that translocates protons. V-ATPase is responsible for acidifying and maintaining the pH of intracellular compartments.</text>
</comment>
<dbReference type="PRINTS" id="PR00122">
    <property type="entry name" value="VACATPASE"/>
</dbReference>
<evidence type="ECO:0000256" key="1">
    <source>
        <dbReference type="ARBA" id="ARBA00004141"/>
    </source>
</evidence>
<feature type="transmembrane region" description="Helical" evidence="11">
    <location>
        <begin position="165"/>
        <end position="191"/>
    </location>
</feature>
<dbReference type="FunFam" id="1.20.120.610:FF:000002">
    <property type="entry name" value="V-type proton ATPase proteolipid subunit"/>
    <property type="match status" value="1"/>
</dbReference>
<feature type="domain" description="V-ATPase proteolipid subunit C-like" evidence="12">
    <location>
        <begin position="131"/>
        <end position="189"/>
    </location>
</feature>
<dbReference type="EMBL" id="MCBQ01009212">
    <property type="protein sequence ID" value="RKF73886.1"/>
    <property type="molecule type" value="Genomic_DNA"/>
</dbReference>
<keyword evidence="7 11" id="KW-0406">Ion transport</keyword>
<feature type="transmembrane region" description="Helical" evidence="11">
    <location>
        <begin position="128"/>
        <end position="153"/>
    </location>
</feature>
<keyword evidence="5" id="KW-0375">Hydrogen ion transport</keyword>
<dbReference type="PANTHER" id="PTHR10263">
    <property type="entry name" value="V-TYPE PROTON ATPASE PROTEOLIPID SUBUNIT"/>
    <property type="match status" value="1"/>
</dbReference>
<protein>
    <submittedName>
        <fullName evidence="13">Putative V-type proton ATPase 20 kDa proteolipid subunit</fullName>
    </submittedName>
</protein>
<dbReference type="GO" id="GO:0005774">
    <property type="term" value="C:vacuolar membrane"/>
    <property type="evidence" value="ECO:0007669"/>
    <property type="project" value="UniProtKB-ARBA"/>
</dbReference>
<dbReference type="InterPro" id="IPR002379">
    <property type="entry name" value="ATPase_proteolipid_c-like_dom"/>
</dbReference>
<comment type="similarity">
    <text evidence="2 11">Belongs to the V-ATPase proteolipid subunit family.</text>
</comment>
<evidence type="ECO:0000256" key="4">
    <source>
        <dbReference type="ARBA" id="ARBA00022692"/>
    </source>
</evidence>